<reference evidence="3" key="1">
    <citation type="submission" date="2020-07" db="EMBL/GenBank/DDBJ databases">
        <title>novel species isolated from the respiratory tract of Marmot.</title>
        <authorList>
            <person name="Zhang G."/>
        </authorList>
    </citation>
    <scope>NUCLEOTIDE SEQUENCE [LARGE SCALE GENOMIC DNA]</scope>
    <source>
        <strain evidence="3">686</strain>
    </source>
</reference>
<evidence type="ECO:0000259" key="1">
    <source>
        <dbReference type="Pfam" id="PF00485"/>
    </source>
</evidence>
<dbReference type="PANTHER" id="PTHR10285">
    <property type="entry name" value="URIDINE KINASE"/>
    <property type="match status" value="1"/>
</dbReference>
<dbReference type="NCBIfam" id="NF006743">
    <property type="entry name" value="PRK09270.1-2"/>
    <property type="match status" value="1"/>
</dbReference>
<dbReference type="InterPro" id="IPR006083">
    <property type="entry name" value="PRK/URK"/>
</dbReference>
<dbReference type="GO" id="GO:0016301">
    <property type="term" value="F:kinase activity"/>
    <property type="evidence" value="ECO:0007669"/>
    <property type="project" value="UniProtKB-KW"/>
</dbReference>
<dbReference type="EMBL" id="CP059491">
    <property type="protein sequence ID" value="QMT03184.1"/>
    <property type="molecule type" value="Genomic_DNA"/>
</dbReference>
<organism evidence="2 3">
    <name type="scientific">Gordonia jinghuaiqii</name>
    <dbReference type="NCBI Taxonomy" id="2758710"/>
    <lineage>
        <taxon>Bacteria</taxon>
        <taxon>Bacillati</taxon>
        <taxon>Actinomycetota</taxon>
        <taxon>Actinomycetes</taxon>
        <taxon>Mycobacteriales</taxon>
        <taxon>Gordoniaceae</taxon>
        <taxon>Gordonia</taxon>
    </lineage>
</organism>
<dbReference type="AlphaFoldDB" id="A0A7D7QJL5"/>
<keyword evidence="2" id="KW-0418">Kinase</keyword>
<dbReference type="GO" id="GO:0005524">
    <property type="term" value="F:ATP binding"/>
    <property type="evidence" value="ECO:0007669"/>
    <property type="project" value="InterPro"/>
</dbReference>
<proteinExistence type="predicted"/>
<keyword evidence="3" id="KW-1185">Reference proteome</keyword>
<dbReference type="KEGG" id="gji:H1R19_08795"/>
<sequence>MTGPHVVPLRDDIAALLDKSRRALVGITGPPGAGKTTLARKLHGHFMSRLGGSKVGYLPMDGFHLSDAVLERLGRRNRKGAPDTFDVAGFVATLRRIAEGTDDVYAPDFDHTVGEPVAASICIPSDARLVIVEGNYLAVDDGRWIEVSRLLDRLYYVDADDAVRRERLLARHIRAGKSPTEAQAWVTTVDDANASLIAGTRHHADLIVDGNH</sequence>
<evidence type="ECO:0000313" key="3">
    <source>
        <dbReference type="Proteomes" id="UP000515663"/>
    </source>
</evidence>
<dbReference type="Pfam" id="PF00485">
    <property type="entry name" value="PRK"/>
    <property type="match status" value="1"/>
</dbReference>
<gene>
    <name evidence="2" type="ORF">H1R19_08795</name>
</gene>
<keyword evidence="2" id="KW-0808">Transferase</keyword>
<dbReference type="SUPFAM" id="SSF52540">
    <property type="entry name" value="P-loop containing nucleoside triphosphate hydrolases"/>
    <property type="match status" value="1"/>
</dbReference>
<protein>
    <submittedName>
        <fullName evidence="2">Nucleoside/nucleotide kinase family protein</fullName>
    </submittedName>
</protein>
<dbReference type="RefSeq" id="WP_219851227.1">
    <property type="nucleotide sequence ID" value="NZ_CP059491.1"/>
</dbReference>
<accession>A0A7D7QJL5</accession>
<dbReference type="Gene3D" id="3.40.50.300">
    <property type="entry name" value="P-loop containing nucleotide triphosphate hydrolases"/>
    <property type="match status" value="1"/>
</dbReference>
<feature type="domain" description="Phosphoribulokinase/uridine kinase" evidence="1">
    <location>
        <begin position="25"/>
        <end position="209"/>
    </location>
</feature>
<name>A0A7D7QJL5_9ACTN</name>
<dbReference type="Proteomes" id="UP000515663">
    <property type="component" value="Chromosome"/>
</dbReference>
<dbReference type="InterPro" id="IPR027417">
    <property type="entry name" value="P-loop_NTPase"/>
</dbReference>
<evidence type="ECO:0000313" key="2">
    <source>
        <dbReference type="EMBL" id="QMT03184.1"/>
    </source>
</evidence>